<protein>
    <submittedName>
        <fullName evidence="3">DUF3558 domain-containing protein</fullName>
    </submittedName>
</protein>
<dbReference type="RefSeq" id="WP_242329162.1">
    <property type="nucleotide sequence ID" value="NZ_CP071872.1"/>
</dbReference>
<feature type="compositionally biased region" description="Low complexity" evidence="1">
    <location>
        <begin position="160"/>
        <end position="179"/>
    </location>
</feature>
<evidence type="ECO:0000256" key="1">
    <source>
        <dbReference type="SAM" id="MobiDB-lite"/>
    </source>
</evidence>
<feature type="chain" id="PRO_5046603735" evidence="2">
    <location>
        <begin position="24"/>
        <end position="291"/>
    </location>
</feature>
<feature type="signal peptide" evidence="2">
    <location>
        <begin position="1"/>
        <end position="23"/>
    </location>
</feature>
<organism evidence="3 4">
    <name type="scientific">Streptomyces formicae</name>
    <dbReference type="NCBI Taxonomy" id="1616117"/>
    <lineage>
        <taxon>Bacteria</taxon>
        <taxon>Bacillati</taxon>
        <taxon>Actinomycetota</taxon>
        <taxon>Actinomycetes</taxon>
        <taxon>Kitasatosporales</taxon>
        <taxon>Streptomycetaceae</taxon>
        <taxon>Streptomyces</taxon>
    </lineage>
</organism>
<evidence type="ECO:0000313" key="4">
    <source>
        <dbReference type="Proteomes" id="UP000828924"/>
    </source>
</evidence>
<gene>
    <name evidence="3" type="ORF">J4032_03045</name>
</gene>
<keyword evidence="2" id="KW-0732">Signal</keyword>
<feature type="region of interest" description="Disordered" evidence="1">
    <location>
        <begin position="128"/>
        <end position="214"/>
    </location>
</feature>
<dbReference type="PROSITE" id="PS51257">
    <property type="entry name" value="PROKAR_LIPOPROTEIN"/>
    <property type="match status" value="1"/>
</dbReference>
<dbReference type="EMBL" id="CP071872">
    <property type="protein sequence ID" value="UNM10618.1"/>
    <property type="molecule type" value="Genomic_DNA"/>
</dbReference>
<evidence type="ECO:0000313" key="3">
    <source>
        <dbReference type="EMBL" id="UNM10618.1"/>
    </source>
</evidence>
<accession>A0ABY3WDJ0</accession>
<keyword evidence="4" id="KW-1185">Reference proteome</keyword>
<feature type="compositionally biased region" description="Low complexity" evidence="1">
    <location>
        <begin position="187"/>
        <end position="210"/>
    </location>
</feature>
<feature type="compositionally biased region" description="Basic and acidic residues" evidence="1">
    <location>
        <begin position="128"/>
        <end position="141"/>
    </location>
</feature>
<dbReference type="Proteomes" id="UP000828924">
    <property type="component" value="Chromosome"/>
</dbReference>
<name>A0ABY3WDJ0_9ACTN</name>
<evidence type="ECO:0000256" key="2">
    <source>
        <dbReference type="SAM" id="SignalP"/>
    </source>
</evidence>
<proteinExistence type="predicted"/>
<sequence length="291" mass="30011">MQRKAYATALAALLVAFVGGCSAGSGDDGAAADTKAGEAPAAAAPGKYRTLYEPCGAVERATLRDLLPGAAQLPEEQQEKVYKGTAAVTYDTDRRVGCSWKADAPDASHQLRIDVERVVSYDPAVSDDTKAQEVYGGKRDAAQLPSPVDPRNEQVQETRSPGGSPSTPTPSSSSSTSTGAGTGTGKGASAAGASGTTAPTVTPSGTAATPEGLEPRELDGLADAAFLDDALTRAGSTAQHRTVSVVFRTSNVIVTVEYVEQPARTTVIPDSKELQEKAQALARNLAERFND</sequence>
<reference evidence="3 4" key="1">
    <citation type="submission" date="2021-03" db="EMBL/GenBank/DDBJ databases">
        <title>Complete genome of Streptomyces formicae strain 1H-GS9 (DSM 100524).</title>
        <authorList>
            <person name="Atanasov K.E."/>
            <person name="Altabella T."/>
            <person name="Ferrer A."/>
        </authorList>
    </citation>
    <scope>NUCLEOTIDE SEQUENCE [LARGE SCALE GENOMIC DNA]</scope>
    <source>
        <strain evidence="3 4">1H-GS9</strain>
    </source>
</reference>